<dbReference type="AlphaFoldDB" id="A0AAP0I874"/>
<keyword evidence="2" id="KW-1185">Reference proteome</keyword>
<evidence type="ECO:0000313" key="1">
    <source>
        <dbReference type="EMBL" id="KAK9110473.1"/>
    </source>
</evidence>
<protein>
    <submittedName>
        <fullName evidence="1">Uncharacterized protein</fullName>
    </submittedName>
</protein>
<accession>A0AAP0I874</accession>
<reference evidence="1 2" key="1">
    <citation type="submission" date="2024-01" db="EMBL/GenBank/DDBJ databases">
        <title>Genome assemblies of Stephania.</title>
        <authorList>
            <person name="Yang L."/>
        </authorList>
    </citation>
    <scope>NUCLEOTIDE SEQUENCE [LARGE SCALE GENOMIC DNA]</scope>
    <source>
        <strain evidence="1">QJT</strain>
        <tissue evidence="1">Leaf</tissue>
    </source>
</reference>
<comment type="caution">
    <text evidence="1">The sequence shown here is derived from an EMBL/GenBank/DDBJ whole genome shotgun (WGS) entry which is preliminary data.</text>
</comment>
<gene>
    <name evidence="1" type="ORF">Sjap_018533</name>
</gene>
<dbReference type="EMBL" id="JBBNAE010000007">
    <property type="protein sequence ID" value="KAK9110473.1"/>
    <property type="molecule type" value="Genomic_DNA"/>
</dbReference>
<organism evidence="1 2">
    <name type="scientific">Stephania japonica</name>
    <dbReference type="NCBI Taxonomy" id="461633"/>
    <lineage>
        <taxon>Eukaryota</taxon>
        <taxon>Viridiplantae</taxon>
        <taxon>Streptophyta</taxon>
        <taxon>Embryophyta</taxon>
        <taxon>Tracheophyta</taxon>
        <taxon>Spermatophyta</taxon>
        <taxon>Magnoliopsida</taxon>
        <taxon>Ranunculales</taxon>
        <taxon>Menispermaceae</taxon>
        <taxon>Menispermoideae</taxon>
        <taxon>Cissampelideae</taxon>
        <taxon>Stephania</taxon>
    </lineage>
</organism>
<sequence>MSPSNAATTNSPQLVLLPGPDFYQLLTKTKQVVMLIGKQVLTQVTHPPTKAQSLLDEFSDLSPLDLPCELPPMRNIQHNIDLIPVSSLPNLPHYRVSSQEHHILQ</sequence>
<proteinExistence type="predicted"/>
<dbReference type="Proteomes" id="UP001417504">
    <property type="component" value="Unassembled WGS sequence"/>
</dbReference>
<evidence type="ECO:0000313" key="2">
    <source>
        <dbReference type="Proteomes" id="UP001417504"/>
    </source>
</evidence>
<name>A0AAP0I874_9MAGN</name>